<keyword evidence="8" id="KW-1185">Reference proteome</keyword>
<feature type="transmembrane region" description="Helical" evidence="6">
    <location>
        <begin position="12"/>
        <end position="36"/>
    </location>
</feature>
<comment type="subcellular location">
    <subcellularLocation>
        <location evidence="1">Cell membrane</location>
        <topology evidence="1">Multi-pass membrane protein</topology>
    </subcellularLocation>
</comment>
<proteinExistence type="predicted"/>
<gene>
    <name evidence="7" type="ORF">RXV94_09010</name>
</gene>
<feature type="transmembrane region" description="Helical" evidence="6">
    <location>
        <begin position="56"/>
        <end position="78"/>
    </location>
</feature>
<evidence type="ECO:0000256" key="1">
    <source>
        <dbReference type="ARBA" id="ARBA00004651"/>
    </source>
</evidence>
<keyword evidence="2" id="KW-1003">Cell membrane</keyword>
<dbReference type="InterPro" id="IPR005495">
    <property type="entry name" value="LptG/LptF_permease"/>
</dbReference>
<evidence type="ECO:0000313" key="8">
    <source>
        <dbReference type="Proteomes" id="UP001268651"/>
    </source>
</evidence>
<feature type="transmembrane region" description="Helical" evidence="6">
    <location>
        <begin position="378"/>
        <end position="398"/>
    </location>
</feature>
<keyword evidence="3 6" id="KW-0812">Transmembrane</keyword>
<sequence>MKILDRYILTTYLKTFISVFVILMLIFVLQTIWLYIKELAGKDLDIFVIAKFLIYFTPKLIPLVLPLTILLASIMVFGNFAENYEFAAMKSTGISLQRAMASLSVFIVILGVVTFFFSNNVIPWAEFNSFNLRKNIAKLKPAMAIAEGQFNEVGNINIKVAEKSGDRGQYLKDVVIHKKSPKGVGNYTTIISKTGELIGEEKSDIIQLILFDGNYYDDTPPKNYKDRNKKPFVKSEFEKYTFNIDLSNLNDVDLDEKGYSDKYDMLNMSDLSYTIDSLKIKRKEDYQDFSSSLYNRAGLSNLNKGLNINDIERNKKGQDTISKEHFLNYYNHSRKVQLISMALNSVKSTKQIMSVKEINLKTRNIWLNKHIIALHEKLALGFACIILFFVGAPLGALIRKGGIGLPMVIAILLFLTYHFIGIFAKNSAKDGSFSPVFATWFSTLIMLPLSIFLTKRATADKGLFEFDNFIEPLKAMFNFKSKNFESENVSSKHKLHEFNDEKLIDIAKNYKKYNYSNTDFLDTINVLNSRNISYKALRNEGIIIPESIDESEKILDDFKSHSKYALSHYIISVALFILFFVFRNNKLPSLAEASIQLSLMALVIFMVYYFISFKNLRQFYRCINRLKNKPNVMLLILGLPFYFIPFMLLKYKLKQDLRQNSLDSLK</sequence>
<keyword evidence="5 6" id="KW-0472">Membrane</keyword>
<comment type="caution">
    <text evidence="7">The sequence shown here is derived from an EMBL/GenBank/DDBJ whole genome shotgun (WGS) entry which is preliminary data.</text>
</comment>
<evidence type="ECO:0000256" key="6">
    <source>
        <dbReference type="SAM" id="Phobius"/>
    </source>
</evidence>
<evidence type="ECO:0000256" key="4">
    <source>
        <dbReference type="ARBA" id="ARBA00022989"/>
    </source>
</evidence>
<dbReference type="EMBL" id="JAWHTF010000004">
    <property type="protein sequence ID" value="MDU8886298.1"/>
    <property type="molecule type" value="Genomic_DNA"/>
</dbReference>
<dbReference type="PANTHER" id="PTHR33529">
    <property type="entry name" value="SLR0882 PROTEIN-RELATED"/>
    <property type="match status" value="1"/>
</dbReference>
<evidence type="ECO:0000313" key="7">
    <source>
        <dbReference type="EMBL" id="MDU8886298.1"/>
    </source>
</evidence>
<dbReference type="Proteomes" id="UP001268651">
    <property type="component" value="Unassembled WGS sequence"/>
</dbReference>
<protein>
    <submittedName>
        <fullName evidence="7">LptF/LptG family permease</fullName>
    </submittedName>
</protein>
<organism evidence="7 8">
    <name type="scientific">Gilvirhabdus luticola</name>
    <dbReference type="NCBI Taxonomy" id="3079858"/>
    <lineage>
        <taxon>Bacteria</taxon>
        <taxon>Pseudomonadati</taxon>
        <taxon>Bacteroidota</taxon>
        <taxon>Flavobacteriia</taxon>
        <taxon>Flavobacteriales</taxon>
        <taxon>Flavobacteriaceae</taxon>
        <taxon>Gilvirhabdus</taxon>
    </lineage>
</organism>
<evidence type="ECO:0000256" key="3">
    <source>
        <dbReference type="ARBA" id="ARBA00022692"/>
    </source>
</evidence>
<dbReference type="Pfam" id="PF03739">
    <property type="entry name" value="LptF_LptG"/>
    <property type="match status" value="2"/>
</dbReference>
<feature type="transmembrane region" description="Helical" evidence="6">
    <location>
        <begin position="594"/>
        <end position="611"/>
    </location>
</feature>
<feature type="transmembrane region" description="Helical" evidence="6">
    <location>
        <begin position="405"/>
        <end position="424"/>
    </location>
</feature>
<evidence type="ECO:0000256" key="5">
    <source>
        <dbReference type="ARBA" id="ARBA00023136"/>
    </source>
</evidence>
<evidence type="ECO:0000256" key="2">
    <source>
        <dbReference type="ARBA" id="ARBA00022475"/>
    </source>
</evidence>
<name>A0ABU3U7A7_9FLAO</name>
<feature type="transmembrane region" description="Helical" evidence="6">
    <location>
        <begin position="632"/>
        <end position="651"/>
    </location>
</feature>
<feature type="transmembrane region" description="Helical" evidence="6">
    <location>
        <begin position="564"/>
        <end position="582"/>
    </location>
</feature>
<dbReference type="PANTHER" id="PTHR33529:SF6">
    <property type="entry name" value="YJGP_YJGQ FAMILY PERMEASE"/>
    <property type="match status" value="1"/>
</dbReference>
<feature type="transmembrane region" description="Helical" evidence="6">
    <location>
        <begin position="436"/>
        <end position="454"/>
    </location>
</feature>
<feature type="transmembrane region" description="Helical" evidence="6">
    <location>
        <begin position="99"/>
        <end position="118"/>
    </location>
</feature>
<keyword evidence="4 6" id="KW-1133">Transmembrane helix</keyword>
<reference evidence="7 8" key="1">
    <citation type="submission" date="2023-10" db="EMBL/GenBank/DDBJ databases">
        <title>Marimonas sp. nov. isolated from tidal mud flat.</title>
        <authorList>
            <person name="Jaincy N.J."/>
            <person name="Srinivasan S."/>
            <person name="Lee S.-S."/>
        </authorList>
    </citation>
    <scope>NUCLEOTIDE SEQUENCE [LARGE SCALE GENOMIC DNA]</scope>
    <source>
        <strain evidence="7 8">MJ-SS3</strain>
    </source>
</reference>
<accession>A0ABU3U7A7</accession>